<feature type="compositionally biased region" description="Basic residues" evidence="1">
    <location>
        <begin position="149"/>
        <end position="159"/>
    </location>
</feature>
<feature type="compositionally biased region" description="Acidic residues" evidence="1">
    <location>
        <begin position="165"/>
        <end position="202"/>
    </location>
</feature>
<evidence type="ECO:0000313" key="3">
    <source>
        <dbReference type="Proteomes" id="UP001328107"/>
    </source>
</evidence>
<feature type="compositionally biased region" description="Basic and acidic residues" evidence="1">
    <location>
        <begin position="203"/>
        <end position="212"/>
    </location>
</feature>
<evidence type="ECO:0000256" key="1">
    <source>
        <dbReference type="SAM" id="MobiDB-lite"/>
    </source>
</evidence>
<proteinExistence type="predicted"/>
<gene>
    <name evidence="2" type="ORF">PMAYCL1PPCAC_31059</name>
</gene>
<protein>
    <submittedName>
        <fullName evidence="2">Uncharacterized protein</fullName>
    </submittedName>
</protein>
<accession>A0AAN5DFI6</accession>
<keyword evidence="3" id="KW-1185">Reference proteome</keyword>
<reference evidence="3" key="1">
    <citation type="submission" date="2022-10" db="EMBL/GenBank/DDBJ databases">
        <title>Genome assembly of Pristionchus species.</title>
        <authorList>
            <person name="Yoshida K."/>
            <person name="Sommer R.J."/>
        </authorList>
    </citation>
    <scope>NUCLEOTIDE SEQUENCE [LARGE SCALE GENOMIC DNA]</scope>
    <source>
        <strain evidence="3">RS5460</strain>
    </source>
</reference>
<feature type="region of interest" description="Disordered" evidence="1">
    <location>
        <begin position="143"/>
        <end position="228"/>
    </location>
</feature>
<dbReference type="AlphaFoldDB" id="A0AAN5DFI6"/>
<feature type="non-terminal residue" evidence="2">
    <location>
        <position position="1"/>
    </location>
</feature>
<sequence length="228" mass="26788">VTMPRKSRTGMTTEKWKRYYVKEKETVDVKKIRKRWSERGKEIHQRLIHKRAALANPRLSDAEKEEIKAASDLWCRGVYSDVARHIGCKASQFPPYQIVNGSDKLGVRVVDLTYSFGTYRVHYTLGGLLERFVAMKIERRQRMEMRKERREKRKERMARRKELSEEGEVESEEEEEGKSSDDSDEDDEDSGEDISDDEEEVEETLRNNDENLFKVPSNYFPSPLAMNS</sequence>
<dbReference type="Proteomes" id="UP001328107">
    <property type="component" value="Unassembled WGS sequence"/>
</dbReference>
<organism evidence="2 3">
    <name type="scientific">Pristionchus mayeri</name>
    <dbReference type="NCBI Taxonomy" id="1317129"/>
    <lineage>
        <taxon>Eukaryota</taxon>
        <taxon>Metazoa</taxon>
        <taxon>Ecdysozoa</taxon>
        <taxon>Nematoda</taxon>
        <taxon>Chromadorea</taxon>
        <taxon>Rhabditida</taxon>
        <taxon>Rhabditina</taxon>
        <taxon>Diplogasteromorpha</taxon>
        <taxon>Diplogasteroidea</taxon>
        <taxon>Neodiplogasteridae</taxon>
        <taxon>Pristionchus</taxon>
    </lineage>
</organism>
<dbReference type="EMBL" id="BTRK01000006">
    <property type="protein sequence ID" value="GMR60864.1"/>
    <property type="molecule type" value="Genomic_DNA"/>
</dbReference>
<name>A0AAN5DFI6_9BILA</name>
<evidence type="ECO:0000313" key="2">
    <source>
        <dbReference type="EMBL" id="GMR60864.1"/>
    </source>
</evidence>
<comment type="caution">
    <text evidence="2">The sequence shown here is derived from an EMBL/GenBank/DDBJ whole genome shotgun (WGS) entry which is preliminary data.</text>
</comment>